<evidence type="ECO:0000256" key="7">
    <source>
        <dbReference type="ARBA" id="ARBA00022723"/>
    </source>
</evidence>
<dbReference type="AlphaFoldDB" id="B3MSB0"/>
<evidence type="ECO:0000256" key="2">
    <source>
        <dbReference type="ARBA" id="ARBA00010136"/>
    </source>
</evidence>
<evidence type="ECO:0000256" key="13">
    <source>
        <dbReference type="ARBA" id="ARBA00023180"/>
    </source>
</evidence>
<accession>B3MSB0</accession>
<dbReference type="eggNOG" id="KOG1046">
    <property type="taxonomic scope" value="Eukaryota"/>
</dbReference>
<dbReference type="SMR" id="B3MSB0"/>
<sequence length="936" mass="107535">MHLAGLTVWLGILTGLLLCSVPHRLPKWVVPLKYRLNILVRVNQPYQPFEGSVAISMVVEKPVKSFQLNIQDLEIHRTKSLTLTMKGTVKSQKVPILYVELNEKSGRMTITVQTALVVNSTYVLKILFNSVLRRDNIGLYSSSYVDQNTTLTQWMAATQFEPIFARQAFPCFDDLMFRTPFSITVGHPAQFRALSNMPATKTTRHPKLKKFVWTSFAKTPPIPTYLVAFSIAKFDVPGSTSLERPDCPISTWTRPDALPQTNYATQTAPLLFAFYEELFGIQLYFSKIDLLALPDWAHWARESLGLWTFAEAAILYDSQRSSLADQQAVARAVAIAVVQQWFGNLVSITWWHELWLKNAFALYFSTFGVDTLTPEWEYKERFGLQLYFSVLETDSYIHTDVVATPVPNESHIWTAIHESGERKGAVLLSMLHHMVGEEAWNAGVRRYLTINANQSASAKDFWEVLQLLVDRDGRLGKGLNVTRIMDSWLSYPGYPLLTVTRSYGQKSALVEQKRFHISPHQPDREMSPVCWWIPLTHTCGSCNDFNSSVPRHWLTCTLAGNTNRPIPVRMHDVVAGPTDWLLLNIRHSSPLRVNYDLRNWELLNQTLSNPETFRSIHRVNRAQLVDDILNFAWSGVMDYHMGFGVLGFLEHEDEYVVWDATVANFEKINNVAKRHHNYNIFKTFIRNLVRRQFDKELSENRTINKEEKMSHRPVILQLSCQYELPACLSLARREFARISATPSHRKDGWMSIREQETVFCTAVRFGTEADWGVVDGLYQRSIFAAEQESLLSALACSRNIYYLERSLKWTFQSVGVRKQNAKRVFRAIVSNPLGYRIATEYVSKNIQLIKNFCNNSTNKVVDLMMPLVENLVTESELTFLEKFLTDKLKDMVGIGTMIKLLLELGSNNIHWHRNKYEPMLSAIRDISNWKYQNSSL</sequence>
<evidence type="ECO:0000256" key="14">
    <source>
        <dbReference type="ARBA" id="ARBA00023288"/>
    </source>
</evidence>
<dbReference type="GO" id="GO:0098552">
    <property type="term" value="C:side of membrane"/>
    <property type="evidence" value="ECO:0007669"/>
    <property type="project" value="UniProtKB-KW"/>
</dbReference>
<dbReference type="CDD" id="cd09601">
    <property type="entry name" value="M1_APN-Q_like"/>
    <property type="match status" value="1"/>
</dbReference>
<dbReference type="Gene3D" id="2.60.40.1910">
    <property type="match status" value="1"/>
</dbReference>
<evidence type="ECO:0000256" key="4">
    <source>
        <dbReference type="ARBA" id="ARBA00022475"/>
    </source>
</evidence>
<proteinExistence type="inferred from homology"/>
<keyword evidence="10 15" id="KW-0862">Zinc</keyword>
<dbReference type="STRING" id="7217.B3MSB0"/>
<dbReference type="GO" id="GO:0005615">
    <property type="term" value="C:extracellular space"/>
    <property type="evidence" value="ECO:0007669"/>
    <property type="project" value="TreeGrafter"/>
</dbReference>
<dbReference type="InterPro" id="IPR001930">
    <property type="entry name" value="Peptidase_M1"/>
</dbReference>
<dbReference type="Gene3D" id="2.60.40.1730">
    <property type="entry name" value="tricorn interacting facor f3 domain"/>
    <property type="match status" value="1"/>
</dbReference>
<dbReference type="GO" id="GO:0004177">
    <property type="term" value="F:aminopeptidase activity"/>
    <property type="evidence" value="ECO:0007669"/>
    <property type="project" value="UniProtKB-KW"/>
</dbReference>
<dbReference type="FunCoup" id="B3MSB0">
    <property type="interactions" value="74"/>
</dbReference>
<name>B3MSB0_DROAN</name>
<gene>
    <name evidence="20" type="primary">Dana\GF21433</name>
    <name evidence="20" type="synonym">dana_GLEANR_4631</name>
    <name evidence="20" type="ORF">GF21433</name>
</gene>
<dbReference type="InterPro" id="IPR027268">
    <property type="entry name" value="Peptidase_M4/M1_CTD_sf"/>
</dbReference>
<dbReference type="EMBL" id="CH902622">
    <property type="protein sequence ID" value="EDV34665.2"/>
    <property type="molecule type" value="Genomic_DNA"/>
</dbReference>
<dbReference type="Pfam" id="PF17900">
    <property type="entry name" value="Peptidase_M1_N"/>
    <property type="match status" value="1"/>
</dbReference>
<keyword evidence="14" id="KW-0449">Lipoprotein</keyword>
<dbReference type="GO" id="GO:0005886">
    <property type="term" value="C:plasma membrane"/>
    <property type="evidence" value="ECO:0007669"/>
    <property type="project" value="UniProtKB-SubCell"/>
</dbReference>
<dbReference type="InterPro" id="IPR045357">
    <property type="entry name" value="Aminopeptidase_N-like_N"/>
</dbReference>
<evidence type="ECO:0000256" key="1">
    <source>
        <dbReference type="ARBA" id="ARBA00004609"/>
    </source>
</evidence>
<dbReference type="PRINTS" id="PR00756">
    <property type="entry name" value="ALADIPTASE"/>
</dbReference>
<evidence type="ECO:0000256" key="8">
    <source>
        <dbReference type="ARBA" id="ARBA00022729"/>
    </source>
</evidence>
<dbReference type="Gene3D" id="1.25.50.20">
    <property type="match status" value="1"/>
</dbReference>
<dbReference type="GeneID" id="6504116"/>
<dbReference type="GO" id="GO:0008270">
    <property type="term" value="F:zinc ion binding"/>
    <property type="evidence" value="ECO:0007669"/>
    <property type="project" value="UniProtKB-UniRule"/>
</dbReference>
<reference evidence="20 21" key="1">
    <citation type="journal article" date="2007" name="Nature">
        <title>Evolution of genes and genomes on the Drosophila phylogeny.</title>
        <authorList>
            <consortium name="Drosophila 12 Genomes Consortium"/>
            <person name="Clark A.G."/>
            <person name="Eisen M.B."/>
            <person name="Smith D.R."/>
            <person name="Bergman C.M."/>
            <person name="Oliver B."/>
            <person name="Markow T.A."/>
            <person name="Kaufman T.C."/>
            <person name="Kellis M."/>
            <person name="Gelbart W."/>
            <person name="Iyer V.N."/>
            <person name="Pollard D.A."/>
            <person name="Sackton T.B."/>
            <person name="Larracuente A.M."/>
            <person name="Singh N.D."/>
            <person name="Abad J.P."/>
            <person name="Abt D.N."/>
            <person name="Adryan B."/>
            <person name="Aguade M."/>
            <person name="Akashi H."/>
            <person name="Anderson W.W."/>
            <person name="Aquadro C.F."/>
            <person name="Ardell D.H."/>
            <person name="Arguello R."/>
            <person name="Artieri C.G."/>
            <person name="Barbash D.A."/>
            <person name="Barker D."/>
            <person name="Barsanti P."/>
            <person name="Batterham P."/>
            <person name="Batzoglou S."/>
            <person name="Begun D."/>
            <person name="Bhutkar A."/>
            <person name="Blanco E."/>
            <person name="Bosak S.A."/>
            <person name="Bradley R.K."/>
            <person name="Brand A.D."/>
            <person name="Brent M.R."/>
            <person name="Brooks A.N."/>
            <person name="Brown R.H."/>
            <person name="Butlin R.K."/>
            <person name="Caggese C."/>
            <person name="Calvi B.R."/>
            <person name="Bernardo de Carvalho A."/>
            <person name="Caspi A."/>
            <person name="Castrezana S."/>
            <person name="Celniker S.E."/>
            <person name="Chang J.L."/>
            <person name="Chapple C."/>
            <person name="Chatterji S."/>
            <person name="Chinwalla A."/>
            <person name="Civetta A."/>
            <person name="Clifton S.W."/>
            <person name="Comeron J.M."/>
            <person name="Costello J.C."/>
            <person name="Coyne J.A."/>
            <person name="Daub J."/>
            <person name="David R.G."/>
            <person name="Delcher A.L."/>
            <person name="Delehaunty K."/>
            <person name="Do C.B."/>
            <person name="Ebling H."/>
            <person name="Edwards K."/>
            <person name="Eickbush T."/>
            <person name="Evans J.D."/>
            <person name="Filipski A."/>
            <person name="Findeiss S."/>
            <person name="Freyhult E."/>
            <person name="Fulton L."/>
            <person name="Fulton R."/>
            <person name="Garcia A.C."/>
            <person name="Gardiner A."/>
            <person name="Garfield D.A."/>
            <person name="Garvin B.E."/>
            <person name="Gibson G."/>
            <person name="Gilbert D."/>
            <person name="Gnerre S."/>
            <person name="Godfrey J."/>
            <person name="Good R."/>
            <person name="Gotea V."/>
            <person name="Gravely B."/>
            <person name="Greenberg A.J."/>
            <person name="Griffiths-Jones S."/>
            <person name="Gross S."/>
            <person name="Guigo R."/>
            <person name="Gustafson E.A."/>
            <person name="Haerty W."/>
            <person name="Hahn M.W."/>
            <person name="Halligan D.L."/>
            <person name="Halpern A.L."/>
            <person name="Halter G.M."/>
            <person name="Han M.V."/>
            <person name="Heger A."/>
            <person name="Hillier L."/>
            <person name="Hinrichs A.S."/>
            <person name="Holmes I."/>
            <person name="Hoskins R.A."/>
            <person name="Hubisz M.J."/>
            <person name="Hultmark D."/>
            <person name="Huntley M.A."/>
            <person name="Jaffe D.B."/>
            <person name="Jagadeeshan S."/>
            <person name="Jeck W.R."/>
            <person name="Johnson J."/>
            <person name="Jones C.D."/>
            <person name="Jordan W.C."/>
            <person name="Karpen G.H."/>
            <person name="Kataoka E."/>
            <person name="Keightley P.D."/>
            <person name="Kheradpour P."/>
            <person name="Kirkness E.F."/>
            <person name="Koerich L.B."/>
            <person name="Kristiansen K."/>
            <person name="Kudrna D."/>
            <person name="Kulathinal R.J."/>
            <person name="Kumar S."/>
            <person name="Kwok R."/>
            <person name="Lander E."/>
            <person name="Langley C.H."/>
            <person name="Lapoint R."/>
            <person name="Lazzaro B.P."/>
            <person name="Lee S.J."/>
            <person name="Levesque L."/>
            <person name="Li R."/>
            <person name="Lin C.F."/>
            <person name="Lin M.F."/>
            <person name="Lindblad-Toh K."/>
            <person name="Llopart A."/>
            <person name="Long M."/>
            <person name="Low L."/>
            <person name="Lozovsky E."/>
            <person name="Lu J."/>
            <person name="Luo M."/>
            <person name="Machado C.A."/>
            <person name="Makalowski W."/>
            <person name="Marzo M."/>
            <person name="Matsuda M."/>
            <person name="Matzkin L."/>
            <person name="McAllister B."/>
            <person name="McBride C.S."/>
            <person name="McKernan B."/>
            <person name="McKernan K."/>
            <person name="Mendez-Lago M."/>
            <person name="Minx P."/>
            <person name="Mollenhauer M.U."/>
            <person name="Montooth K."/>
            <person name="Mount S.M."/>
            <person name="Mu X."/>
            <person name="Myers E."/>
            <person name="Negre B."/>
            <person name="Newfeld S."/>
            <person name="Nielsen R."/>
            <person name="Noor M.A."/>
            <person name="O'Grady P."/>
            <person name="Pachter L."/>
            <person name="Papaceit M."/>
            <person name="Parisi M.J."/>
            <person name="Parisi M."/>
            <person name="Parts L."/>
            <person name="Pedersen J.S."/>
            <person name="Pesole G."/>
            <person name="Phillippy A.M."/>
            <person name="Ponting C.P."/>
            <person name="Pop M."/>
            <person name="Porcelli D."/>
            <person name="Powell J.R."/>
            <person name="Prohaska S."/>
            <person name="Pruitt K."/>
            <person name="Puig M."/>
            <person name="Quesneville H."/>
            <person name="Ram K.R."/>
            <person name="Rand D."/>
            <person name="Rasmussen M.D."/>
            <person name="Reed L.K."/>
            <person name="Reenan R."/>
            <person name="Reily A."/>
            <person name="Remington K.A."/>
            <person name="Rieger T.T."/>
            <person name="Ritchie M.G."/>
            <person name="Robin C."/>
            <person name="Rogers Y.H."/>
            <person name="Rohde C."/>
            <person name="Rozas J."/>
            <person name="Rubenfield M.J."/>
            <person name="Ruiz A."/>
            <person name="Russo S."/>
            <person name="Salzberg S.L."/>
            <person name="Sanchez-Gracia A."/>
            <person name="Saranga D.J."/>
            <person name="Sato H."/>
            <person name="Schaeffer S.W."/>
            <person name="Schatz M.C."/>
            <person name="Schlenke T."/>
            <person name="Schwartz R."/>
            <person name="Segarra C."/>
            <person name="Singh R.S."/>
            <person name="Sirot L."/>
            <person name="Sirota M."/>
            <person name="Sisneros N.B."/>
            <person name="Smith C.D."/>
            <person name="Smith T.F."/>
            <person name="Spieth J."/>
            <person name="Stage D.E."/>
            <person name="Stark A."/>
            <person name="Stephan W."/>
            <person name="Strausberg R.L."/>
            <person name="Strempel S."/>
            <person name="Sturgill D."/>
            <person name="Sutton G."/>
            <person name="Sutton G.G."/>
            <person name="Tao W."/>
            <person name="Teichmann S."/>
            <person name="Tobari Y.N."/>
            <person name="Tomimura Y."/>
            <person name="Tsolas J.M."/>
            <person name="Valente V.L."/>
            <person name="Venter E."/>
            <person name="Venter J.C."/>
            <person name="Vicario S."/>
            <person name="Vieira F.G."/>
            <person name="Vilella A.J."/>
            <person name="Villasante A."/>
            <person name="Walenz B."/>
            <person name="Wang J."/>
            <person name="Wasserman M."/>
            <person name="Watts T."/>
            <person name="Wilson D."/>
            <person name="Wilson R.K."/>
            <person name="Wing R.A."/>
            <person name="Wolfner M.F."/>
            <person name="Wong A."/>
            <person name="Wong G.K."/>
            <person name="Wu C.I."/>
            <person name="Wu G."/>
            <person name="Yamamoto D."/>
            <person name="Yang H.P."/>
            <person name="Yang S.P."/>
            <person name="Yorke J.A."/>
            <person name="Yoshida K."/>
            <person name="Zdobnov E."/>
            <person name="Zhang P."/>
            <person name="Zhang Y."/>
            <person name="Zimin A.V."/>
            <person name="Baldwin J."/>
            <person name="Abdouelleil A."/>
            <person name="Abdulkadir J."/>
            <person name="Abebe A."/>
            <person name="Abera B."/>
            <person name="Abreu J."/>
            <person name="Acer S.C."/>
            <person name="Aftuck L."/>
            <person name="Alexander A."/>
            <person name="An P."/>
            <person name="Anderson E."/>
            <person name="Anderson S."/>
            <person name="Arachi H."/>
            <person name="Azer M."/>
            <person name="Bachantsang P."/>
            <person name="Barry A."/>
            <person name="Bayul T."/>
            <person name="Berlin A."/>
            <person name="Bessette D."/>
            <person name="Bloom T."/>
            <person name="Blye J."/>
            <person name="Boguslavskiy L."/>
            <person name="Bonnet C."/>
            <person name="Boukhgalter B."/>
            <person name="Bourzgui I."/>
            <person name="Brown A."/>
            <person name="Cahill P."/>
            <person name="Channer S."/>
            <person name="Cheshatsang Y."/>
            <person name="Chuda L."/>
            <person name="Citroen M."/>
            <person name="Collymore A."/>
            <person name="Cooke P."/>
            <person name="Costello M."/>
            <person name="D'Aco K."/>
            <person name="Daza R."/>
            <person name="De Haan G."/>
            <person name="DeGray S."/>
            <person name="DeMaso C."/>
            <person name="Dhargay N."/>
            <person name="Dooley K."/>
            <person name="Dooley E."/>
            <person name="Doricent M."/>
            <person name="Dorje P."/>
            <person name="Dorjee K."/>
            <person name="Dupes A."/>
            <person name="Elong R."/>
            <person name="Falk J."/>
            <person name="Farina A."/>
            <person name="Faro S."/>
            <person name="Ferguson D."/>
            <person name="Fisher S."/>
            <person name="Foley C.D."/>
            <person name="Franke A."/>
            <person name="Friedrich D."/>
            <person name="Gadbois L."/>
            <person name="Gearin G."/>
            <person name="Gearin C.R."/>
            <person name="Giannoukos G."/>
            <person name="Goode T."/>
            <person name="Graham J."/>
            <person name="Grandbois E."/>
            <person name="Grewal S."/>
            <person name="Gyaltsen K."/>
            <person name="Hafez N."/>
            <person name="Hagos B."/>
            <person name="Hall J."/>
            <person name="Henson C."/>
            <person name="Hollinger A."/>
            <person name="Honan T."/>
            <person name="Huard M.D."/>
            <person name="Hughes L."/>
            <person name="Hurhula B."/>
            <person name="Husby M.E."/>
            <person name="Kamat A."/>
            <person name="Kanga B."/>
            <person name="Kashin S."/>
            <person name="Khazanovich D."/>
            <person name="Kisner P."/>
            <person name="Lance K."/>
            <person name="Lara M."/>
            <person name="Lee W."/>
            <person name="Lennon N."/>
            <person name="Letendre F."/>
            <person name="LeVine R."/>
            <person name="Lipovsky A."/>
            <person name="Liu X."/>
            <person name="Liu J."/>
            <person name="Liu S."/>
            <person name="Lokyitsang T."/>
            <person name="Lokyitsang Y."/>
            <person name="Lubonja R."/>
            <person name="Lui A."/>
            <person name="MacDonald P."/>
            <person name="Magnisalis V."/>
            <person name="Maru K."/>
            <person name="Matthews C."/>
            <person name="McCusker W."/>
            <person name="McDonough S."/>
            <person name="Mehta T."/>
            <person name="Meldrim J."/>
            <person name="Meneus L."/>
            <person name="Mihai O."/>
            <person name="Mihalev A."/>
            <person name="Mihova T."/>
            <person name="Mittelman R."/>
            <person name="Mlenga V."/>
            <person name="Montmayeur A."/>
            <person name="Mulrain L."/>
            <person name="Navidi A."/>
            <person name="Naylor J."/>
            <person name="Negash T."/>
            <person name="Nguyen T."/>
            <person name="Nguyen N."/>
            <person name="Nicol R."/>
            <person name="Norbu C."/>
            <person name="Norbu N."/>
            <person name="Novod N."/>
            <person name="O'Neill B."/>
            <person name="Osman S."/>
            <person name="Markiewicz E."/>
            <person name="Oyono O.L."/>
            <person name="Patti C."/>
            <person name="Phunkhang P."/>
            <person name="Pierre F."/>
            <person name="Priest M."/>
            <person name="Raghuraman S."/>
            <person name="Rege F."/>
            <person name="Reyes R."/>
            <person name="Rise C."/>
            <person name="Rogov P."/>
            <person name="Ross K."/>
            <person name="Ryan E."/>
            <person name="Settipalli S."/>
            <person name="Shea T."/>
            <person name="Sherpa N."/>
            <person name="Shi L."/>
            <person name="Shih D."/>
            <person name="Sparrow T."/>
            <person name="Spaulding J."/>
            <person name="Stalker J."/>
            <person name="Stange-Thomann N."/>
            <person name="Stavropoulos S."/>
            <person name="Stone C."/>
            <person name="Strader C."/>
            <person name="Tesfaye S."/>
            <person name="Thomson T."/>
            <person name="Thoulutsang Y."/>
            <person name="Thoulutsang D."/>
            <person name="Topham K."/>
            <person name="Topping I."/>
            <person name="Tsamla T."/>
            <person name="Vassiliev H."/>
            <person name="Vo A."/>
            <person name="Wangchuk T."/>
            <person name="Wangdi T."/>
            <person name="Weiand M."/>
            <person name="Wilkinson J."/>
            <person name="Wilson A."/>
            <person name="Yadav S."/>
            <person name="Young G."/>
            <person name="Yu Q."/>
            <person name="Zembek L."/>
            <person name="Zhong D."/>
            <person name="Zimmer A."/>
            <person name="Zwirko Z."/>
            <person name="Jaffe D.B."/>
            <person name="Alvarez P."/>
            <person name="Brockman W."/>
            <person name="Butler J."/>
            <person name="Chin C."/>
            <person name="Gnerre S."/>
            <person name="Grabherr M."/>
            <person name="Kleber M."/>
            <person name="Mauceli E."/>
            <person name="MacCallum I."/>
        </authorList>
    </citation>
    <scope>NUCLEOTIDE SEQUENCE [LARGE SCALE GENOMIC DNA]</scope>
    <source>
        <strain evidence="21">Tucson 14024-0371.13</strain>
    </source>
</reference>
<dbReference type="GO" id="GO:0008237">
    <property type="term" value="F:metallopeptidase activity"/>
    <property type="evidence" value="ECO:0007669"/>
    <property type="project" value="UniProtKB-KW"/>
</dbReference>
<evidence type="ECO:0000256" key="10">
    <source>
        <dbReference type="ARBA" id="ARBA00022833"/>
    </source>
</evidence>
<dbReference type="HOGENOM" id="CLU_003705_2_0_1"/>
<evidence type="ECO:0000313" key="20">
    <source>
        <dbReference type="EMBL" id="EDV34665.2"/>
    </source>
</evidence>
<evidence type="ECO:0000256" key="3">
    <source>
        <dbReference type="ARBA" id="ARBA00022438"/>
    </source>
</evidence>
<dbReference type="PANTHER" id="PTHR11533">
    <property type="entry name" value="PROTEASE M1 ZINC METALLOPROTEASE"/>
    <property type="match status" value="1"/>
</dbReference>
<keyword evidence="8 16" id="KW-0732">Signal</keyword>
<evidence type="ECO:0000256" key="11">
    <source>
        <dbReference type="ARBA" id="ARBA00023049"/>
    </source>
</evidence>
<dbReference type="Proteomes" id="UP000007801">
    <property type="component" value="Unassembled WGS sequence"/>
</dbReference>
<evidence type="ECO:0000259" key="17">
    <source>
        <dbReference type="Pfam" id="PF01433"/>
    </source>
</evidence>
<evidence type="ECO:0000256" key="5">
    <source>
        <dbReference type="ARBA" id="ARBA00022622"/>
    </source>
</evidence>
<keyword evidence="11 15" id="KW-0482">Metalloprotease</keyword>
<evidence type="ECO:0000256" key="9">
    <source>
        <dbReference type="ARBA" id="ARBA00022801"/>
    </source>
</evidence>
<keyword evidence="6 15" id="KW-0645">Protease</keyword>
<keyword evidence="12" id="KW-0472">Membrane</keyword>
<feature type="signal peptide" evidence="16">
    <location>
        <begin position="1"/>
        <end position="19"/>
    </location>
</feature>
<keyword evidence="4" id="KW-1003">Cell membrane</keyword>
<dbReference type="GO" id="GO:0005737">
    <property type="term" value="C:cytoplasm"/>
    <property type="evidence" value="ECO:0007669"/>
    <property type="project" value="TreeGrafter"/>
</dbReference>
<evidence type="ECO:0000256" key="6">
    <source>
        <dbReference type="ARBA" id="ARBA00022670"/>
    </source>
</evidence>
<comment type="subcellular location">
    <subcellularLocation>
        <location evidence="1">Cell membrane</location>
        <topology evidence="1">Lipid-anchor</topology>
        <topology evidence="1">GPI-anchor</topology>
    </subcellularLocation>
</comment>
<evidence type="ECO:0000256" key="16">
    <source>
        <dbReference type="SAM" id="SignalP"/>
    </source>
</evidence>
<protein>
    <recommendedName>
        <fullName evidence="15">Aminopeptidase</fullName>
        <ecNumber evidence="15">3.4.11.-</ecNumber>
    </recommendedName>
</protein>
<keyword evidence="21" id="KW-1185">Reference proteome</keyword>
<keyword evidence="7 15" id="KW-0479">Metal-binding</keyword>
<evidence type="ECO:0000256" key="15">
    <source>
        <dbReference type="RuleBase" id="RU364040"/>
    </source>
</evidence>
<dbReference type="KEGG" id="dan:6504116"/>
<feature type="domain" description="Peptidase M1 membrane alanine aminopeptidase" evidence="17">
    <location>
        <begin position="263"/>
        <end position="488"/>
    </location>
</feature>
<feature type="domain" description="Aminopeptidase N-like N-terminal" evidence="19">
    <location>
        <begin position="31"/>
        <end position="226"/>
    </location>
</feature>
<evidence type="ECO:0000256" key="12">
    <source>
        <dbReference type="ARBA" id="ARBA00023136"/>
    </source>
</evidence>
<dbReference type="Pfam" id="PF01433">
    <property type="entry name" value="Peptidase_M1"/>
    <property type="match status" value="1"/>
</dbReference>
<evidence type="ECO:0000259" key="19">
    <source>
        <dbReference type="Pfam" id="PF17900"/>
    </source>
</evidence>
<dbReference type="InterPro" id="IPR042097">
    <property type="entry name" value="Aminopeptidase_N-like_N_sf"/>
</dbReference>
<dbReference type="Pfam" id="PF11838">
    <property type="entry name" value="ERAP1_C"/>
    <property type="match status" value="1"/>
</dbReference>
<dbReference type="PANTHER" id="PTHR11533:SF253">
    <property type="entry name" value="AMINOPEPTIDASE-RELATED"/>
    <property type="match status" value="1"/>
</dbReference>
<feature type="chain" id="PRO_5006454923" description="Aminopeptidase" evidence="16">
    <location>
        <begin position="20"/>
        <end position="936"/>
    </location>
</feature>
<dbReference type="InParanoid" id="B3MSB0"/>
<dbReference type="EC" id="3.4.11.-" evidence="15"/>
<dbReference type="FunFam" id="1.10.390.10:FF:000013">
    <property type="entry name" value="Aminopeptidase N"/>
    <property type="match status" value="1"/>
</dbReference>
<dbReference type="OrthoDB" id="10031169at2759"/>
<comment type="similarity">
    <text evidence="2 15">Belongs to the peptidase M1 family.</text>
</comment>
<keyword evidence="13" id="KW-0325">Glycoprotein</keyword>
<dbReference type="GO" id="GO:0006508">
    <property type="term" value="P:proteolysis"/>
    <property type="evidence" value="ECO:0007669"/>
    <property type="project" value="UniProtKB-KW"/>
</dbReference>
<organism evidence="20 21">
    <name type="scientific">Drosophila ananassae</name>
    <name type="common">Fruit fly</name>
    <dbReference type="NCBI Taxonomy" id="7217"/>
    <lineage>
        <taxon>Eukaryota</taxon>
        <taxon>Metazoa</taxon>
        <taxon>Ecdysozoa</taxon>
        <taxon>Arthropoda</taxon>
        <taxon>Hexapoda</taxon>
        <taxon>Insecta</taxon>
        <taxon>Pterygota</taxon>
        <taxon>Neoptera</taxon>
        <taxon>Endopterygota</taxon>
        <taxon>Diptera</taxon>
        <taxon>Brachycera</taxon>
        <taxon>Muscomorpha</taxon>
        <taxon>Ephydroidea</taxon>
        <taxon>Drosophilidae</taxon>
        <taxon>Drosophila</taxon>
        <taxon>Sophophora</taxon>
    </lineage>
</organism>
<dbReference type="InterPro" id="IPR050344">
    <property type="entry name" value="Peptidase_M1_aminopeptidases"/>
</dbReference>
<dbReference type="FunFam" id="2.60.40.1910:FF:000008">
    <property type="entry name" value="Aminopeptidase"/>
    <property type="match status" value="1"/>
</dbReference>
<dbReference type="Gene3D" id="1.10.390.10">
    <property type="entry name" value="Neutral Protease Domain 2"/>
    <property type="match status" value="1"/>
</dbReference>
<keyword evidence="5" id="KW-0336">GPI-anchor</keyword>
<dbReference type="SUPFAM" id="SSF55486">
    <property type="entry name" value="Metalloproteases ('zincins'), catalytic domain"/>
    <property type="match status" value="1"/>
</dbReference>
<dbReference type="InterPro" id="IPR014782">
    <property type="entry name" value="Peptidase_M1_dom"/>
</dbReference>
<dbReference type="InterPro" id="IPR024571">
    <property type="entry name" value="ERAP1-like_C_dom"/>
</dbReference>
<dbReference type="InterPro" id="IPR034016">
    <property type="entry name" value="M1_APN-typ"/>
</dbReference>
<evidence type="ECO:0000259" key="18">
    <source>
        <dbReference type="Pfam" id="PF11838"/>
    </source>
</evidence>
<keyword evidence="3 15" id="KW-0031">Aminopeptidase</keyword>
<evidence type="ECO:0000313" key="21">
    <source>
        <dbReference type="Proteomes" id="UP000007801"/>
    </source>
</evidence>
<feature type="domain" description="ERAP1-like C-terminal" evidence="18">
    <location>
        <begin position="580"/>
        <end position="891"/>
    </location>
</feature>
<dbReference type="SUPFAM" id="SSF63737">
    <property type="entry name" value="Leukotriene A4 hydrolase N-terminal domain"/>
    <property type="match status" value="1"/>
</dbReference>
<comment type="cofactor">
    <cofactor evidence="15">
        <name>Zn(2+)</name>
        <dbReference type="ChEBI" id="CHEBI:29105"/>
    </cofactor>
    <text evidence="15">Binds 1 zinc ion per subunit.</text>
</comment>
<keyword evidence="9 15" id="KW-0378">Hydrolase</keyword>